<dbReference type="EMBL" id="CP121671">
    <property type="protein sequence ID" value="WFT75282.1"/>
    <property type="molecule type" value="Genomic_DNA"/>
</dbReference>
<keyword evidence="1" id="KW-1133">Transmembrane helix</keyword>
<proteinExistence type="predicted"/>
<dbReference type="RefSeq" id="WP_283077248.1">
    <property type="nucleotide sequence ID" value="NZ_CP121671.1"/>
</dbReference>
<keyword evidence="3" id="KW-1185">Reference proteome</keyword>
<sequence>MYQLALLYLACILAGFALANLPTSSVITAGIVSFFNIIGGIAIIVFALALLYLGVKALINK</sequence>
<evidence type="ECO:0000313" key="3">
    <source>
        <dbReference type="Proteomes" id="UP001221597"/>
    </source>
</evidence>
<keyword evidence="1" id="KW-0812">Transmembrane</keyword>
<reference evidence="2 3" key="1">
    <citation type="submission" date="2023-04" db="EMBL/GenBank/DDBJ databases">
        <title>Genome sequence of Halobacillus naozhouensis KACC 21980.</title>
        <authorList>
            <person name="Kim S."/>
            <person name="Heo J."/>
            <person name="Kwon S.-W."/>
        </authorList>
    </citation>
    <scope>NUCLEOTIDE SEQUENCE [LARGE SCALE GENOMIC DNA]</scope>
    <source>
        <strain evidence="2 3">KCTC 13234</strain>
    </source>
</reference>
<feature type="transmembrane region" description="Helical" evidence="1">
    <location>
        <begin position="29"/>
        <end position="55"/>
    </location>
</feature>
<evidence type="ECO:0000256" key="1">
    <source>
        <dbReference type="SAM" id="Phobius"/>
    </source>
</evidence>
<protein>
    <submittedName>
        <fullName evidence="2">Uncharacterized protein</fullName>
    </submittedName>
</protein>
<organism evidence="2 3">
    <name type="scientific">Halobacillus naozhouensis</name>
    <dbReference type="NCBI Taxonomy" id="554880"/>
    <lineage>
        <taxon>Bacteria</taxon>
        <taxon>Bacillati</taxon>
        <taxon>Bacillota</taxon>
        <taxon>Bacilli</taxon>
        <taxon>Bacillales</taxon>
        <taxon>Bacillaceae</taxon>
        <taxon>Halobacillus</taxon>
    </lineage>
</organism>
<dbReference type="Proteomes" id="UP001221597">
    <property type="component" value="Chromosome"/>
</dbReference>
<keyword evidence="1" id="KW-0472">Membrane</keyword>
<evidence type="ECO:0000313" key="2">
    <source>
        <dbReference type="EMBL" id="WFT75282.1"/>
    </source>
</evidence>
<accession>A0ABY8J115</accession>
<gene>
    <name evidence="2" type="ORF">P9989_02475</name>
</gene>
<name>A0ABY8J115_9BACI</name>